<feature type="region of interest" description="Disordered" evidence="1">
    <location>
        <begin position="1"/>
        <end position="24"/>
    </location>
</feature>
<dbReference type="PANTHER" id="PTHR28093:SF1">
    <property type="entry name" value="MORPHOGENESIS-RELATED PROTEIN MSB1"/>
    <property type="match status" value="1"/>
</dbReference>
<dbReference type="Proteomes" id="UP000503462">
    <property type="component" value="Chromosome 1"/>
</dbReference>
<gene>
    <name evidence="3" type="ORF">AMS68_001375</name>
</gene>
<dbReference type="InterPro" id="IPR037508">
    <property type="entry name" value="Msb1/Mug8"/>
</dbReference>
<feature type="compositionally biased region" description="Basic and acidic residues" evidence="1">
    <location>
        <begin position="937"/>
        <end position="946"/>
    </location>
</feature>
<sequence>MPFFKRNKQSKVKPDELTNGAAPAPVRARWQSTWTSAEVLPEEIEELVHSVTAEMKLRAEALDSPFLLLPFRPSSDPSPARSFINNFFKTNASGAQQYRGASLQQELRLTNPTVLCSILKWCWSRMPRGVVSWSVYESFQLGEKEAGMARNAFDTFVPLGSDSQSRTNIIVDFFDLIAAVAAHGKMNGLGGRKLSRLAGWWAFEHSDGGKGFEGGYKSWSSAADASSHLFFAYLRSLSPDVDPSMNVIERIPRSLQALLAQTEYPPEAPALLQRTTPRVVMVVDQVSPSPFSLLRRAKHFEYRQNDRVLREYSEFDDPVDALTDECKRVLYAIASTNSSAVARSRHRMAKPDETWSSFTNMGFSDINSELQTSPSRTNGASALDSAMSSSPRSRNADIDRPTTPSWGDFLSSGFQDEVSKSPSTMLLPPDKVLPPINSRTQTPSIMSGTDVDEDVTPGELAAITSVELDDAFWWVWMTSLAGEEPNDRKAVFGRCALIETSIMNGRWLIMEEQVKGASPDPLEGAQVVEKKSRFSFTRRSKLGRGKSTNKRPQQPPPVPQVPQQTTNAKANRLTIGVDQQAKIKAAAAELARKNDSPTVTSPSRRGRMDEGVATKTNSTMTMGLQSEAGPAMKWANSYDKSTIRSAYLGSNLAGTGQAISTESLIRPADSFSYAQNGSHTNLSKPVQPRAEEVVAETAPEASIEHEAVPEPISKQQTHIPEALPQQQAHLPDAVTQQQTWVPETASQQQAYIPEVAPYVPEPVVAPQYIEPIQKAPSQQHVEAVRVADHAPITRDFGQPTPSPQAEHPALRHRGEHTSAQEEAVPYVNPAILAAKMALQGRAVSPESTKSGKAKKSSGTGGLKKFFTRNKDKSNRRRSQDVNPGALSAANDAVMNRKLLPAQHEETHSQTDEPELAPPIMPASQGQYNSSSAGLSRVDSEDQRDADLAFSRFDQGPMEDMPAVAPRDSADFEDAAEPPTIARYSPRSTQLEHIAPPPPPVSDGYYSSHSRVESVDDAQSEMTMEEHKEIAPVVPTVDSSKDRWERIRENAARRAANTRASEDTSTVSRPTESGRTDDGETSGEETIESRVARIKARVAELTGNMDNGPHSLRR</sequence>
<evidence type="ECO:0000256" key="1">
    <source>
        <dbReference type="SAM" id="MobiDB-lite"/>
    </source>
</evidence>
<feature type="compositionally biased region" description="Basic residues" evidence="1">
    <location>
        <begin position="1"/>
        <end position="11"/>
    </location>
</feature>
<feature type="compositionally biased region" description="Basic and acidic residues" evidence="1">
    <location>
        <begin position="1038"/>
        <end position="1051"/>
    </location>
</feature>
<dbReference type="EMBL" id="CP051139">
    <property type="protein sequence ID" value="QIW95857.1"/>
    <property type="molecule type" value="Genomic_DNA"/>
</dbReference>
<dbReference type="Pfam" id="PF08101">
    <property type="entry name" value="Msb1-Mug8_dom"/>
    <property type="match status" value="1"/>
</dbReference>
<evidence type="ECO:0000313" key="3">
    <source>
        <dbReference type="EMBL" id="QIW95857.1"/>
    </source>
</evidence>
<feature type="compositionally biased region" description="Polar residues" evidence="1">
    <location>
        <begin position="366"/>
        <end position="393"/>
    </location>
</feature>
<organism evidence="3 4">
    <name type="scientific">Peltaster fructicola</name>
    <dbReference type="NCBI Taxonomy" id="286661"/>
    <lineage>
        <taxon>Eukaryota</taxon>
        <taxon>Fungi</taxon>
        <taxon>Dikarya</taxon>
        <taxon>Ascomycota</taxon>
        <taxon>Pezizomycotina</taxon>
        <taxon>Dothideomycetes</taxon>
        <taxon>Dothideomycetes incertae sedis</taxon>
        <taxon>Peltaster</taxon>
    </lineage>
</organism>
<name>A0A6H0XMK6_9PEZI</name>
<dbReference type="AlphaFoldDB" id="A0A6H0XMK6"/>
<feature type="region of interest" description="Disordered" evidence="1">
    <location>
        <begin position="518"/>
        <end position="567"/>
    </location>
</feature>
<feature type="compositionally biased region" description="Polar residues" evidence="1">
    <location>
        <begin position="923"/>
        <end position="933"/>
    </location>
</feature>
<protein>
    <recommendedName>
        <fullName evidence="2">Meiotically up-regulated protein Msb1/Mug8 domain-containing protein</fullName>
    </recommendedName>
</protein>
<evidence type="ECO:0000259" key="2">
    <source>
        <dbReference type="Pfam" id="PF08101"/>
    </source>
</evidence>
<feature type="region of interest" description="Disordered" evidence="1">
    <location>
        <begin position="366"/>
        <end position="452"/>
    </location>
</feature>
<dbReference type="PANTHER" id="PTHR28093">
    <property type="entry name" value="MORPHOGENESIS-RELATED PROTEIN MSB1"/>
    <property type="match status" value="1"/>
</dbReference>
<reference evidence="3 4" key="1">
    <citation type="journal article" date="2016" name="Sci. Rep.">
        <title>Peltaster fructicola genome reveals evolution from an invasive phytopathogen to an ectophytic parasite.</title>
        <authorList>
            <person name="Xu C."/>
            <person name="Chen H."/>
            <person name="Gleason M.L."/>
            <person name="Xu J.R."/>
            <person name="Liu H."/>
            <person name="Zhang R."/>
            <person name="Sun G."/>
        </authorList>
    </citation>
    <scope>NUCLEOTIDE SEQUENCE [LARGE SCALE GENOMIC DNA]</scope>
    <source>
        <strain evidence="3 4">LNHT1506</strain>
    </source>
</reference>
<keyword evidence="4" id="KW-1185">Reference proteome</keyword>
<dbReference type="InterPro" id="IPR012965">
    <property type="entry name" value="Msb1/Mug8_dom"/>
</dbReference>
<feature type="region of interest" description="Disordered" evidence="1">
    <location>
        <begin position="793"/>
        <end position="823"/>
    </location>
</feature>
<proteinExistence type="predicted"/>
<feature type="region of interest" description="Disordered" evidence="1">
    <location>
        <begin position="842"/>
        <end position="1113"/>
    </location>
</feature>
<feature type="domain" description="Meiotically up-regulated protein Msb1/Mug8" evidence="2">
    <location>
        <begin position="39"/>
        <end position="513"/>
    </location>
</feature>
<feature type="compositionally biased region" description="Polar residues" evidence="1">
    <location>
        <begin position="437"/>
        <end position="447"/>
    </location>
</feature>
<feature type="region of interest" description="Disordered" evidence="1">
    <location>
        <begin position="588"/>
        <end position="616"/>
    </location>
</feature>
<evidence type="ECO:0000313" key="4">
    <source>
        <dbReference type="Proteomes" id="UP000503462"/>
    </source>
</evidence>
<feature type="compositionally biased region" description="Basic residues" evidence="1">
    <location>
        <begin position="536"/>
        <end position="549"/>
    </location>
</feature>
<accession>A0A6H0XMK6</accession>
<dbReference type="OrthoDB" id="3362494at2759"/>